<proteinExistence type="predicted"/>
<feature type="compositionally biased region" description="Polar residues" evidence="1">
    <location>
        <begin position="93"/>
        <end position="102"/>
    </location>
</feature>
<feature type="non-terminal residue" evidence="2">
    <location>
        <position position="108"/>
    </location>
</feature>
<name>A0A1A8B5N5_NOTFU</name>
<gene>
    <name evidence="2" type="primary">Nfu_g_1_005744</name>
</gene>
<protein>
    <submittedName>
        <fullName evidence="2">Uncharacterized protein</fullName>
    </submittedName>
</protein>
<feature type="region of interest" description="Disordered" evidence="1">
    <location>
        <begin position="86"/>
        <end position="108"/>
    </location>
</feature>
<sequence length="108" mass="11703">MSSVTFRDFDMKHTTSFSLSSGTAVGSSPIQKHPVHSRRSVLALSLQLRPVLAAVIEDINPTAYRLLMNRTSGKPPLADSTRASQRLPLVGMSESNATSAGQSVHRWV</sequence>
<dbReference type="AlphaFoldDB" id="A0A1A8B5N5"/>
<evidence type="ECO:0000256" key="1">
    <source>
        <dbReference type="SAM" id="MobiDB-lite"/>
    </source>
</evidence>
<organism evidence="2">
    <name type="scientific">Nothobranchius furzeri</name>
    <name type="common">Turquoise killifish</name>
    <dbReference type="NCBI Taxonomy" id="105023"/>
    <lineage>
        <taxon>Eukaryota</taxon>
        <taxon>Metazoa</taxon>
        <taxon>Chordata</taxon>
        <taxon>Craniata</taxon>
        <taxon>Vertebrata</taxon>
        <taxon>Euteleostomi</taxon>
        <taxon>Actinopterygii</taxon>
        <taxon>Neopterygii</taxon>
        <taxon>Teleostei</taxon>
        <taxon>Neoteleostei</taxon>
        <taxon>Acanthomorphata</taxon>
        <taxon>Ovalentaria</taxon>
        <taxon>Atherinomorphae</taxon>
        <taxon>Cyprinodontiformes</taxon>
        <taxon>Nothobranchiidae</taxon>
        <taxon>Nothobranchius</taxon>
    </lineage>
</organism>
<dbReference type="EMBL" id="HADY01024332">
    <property type="protein sequence ID" value="SBP62817.1"/>
    <property type="molecule type" value="Transcribed_RNA"/>
</dbReference>
<reference evidence="2" key="1">
    <citation type="submission" date="2016-05" db="EMBL/GenBank/DDBJ databases">
        <authorList>
            <person name="Lavstsen T."/>
            <person name="Jespersen J.S."/>
        </authorList>
    </citation>
    <scope>NUCLEOTIDE SEQUENCE</scope>
    <source>
        <tissue evidence="2">Brain</tissue>
    </source>
</reference>
<reference evidence="2" key="2">
    <citation type="submission" date="2016-06" db="EMBL/GenBank/DDBJ databases">
        <title>The genome of a short-lived fish provides insights into sex chromosome evolution and the genetic control of aging.</title>
        <authorList>
            <person name="Reichwald K."/>
            <person name="Felder M."/>
            <person name="Petzold A."/>
            <person name="Koch P."/>
            <person name="Groth M."/>
            <person name="Platzer M."/>
        </authorList>
    </citation>
    <scope>NUCLEOTIDE SEQUENCE</scope>
    <source>
        <tissue evidence="2">Brain</tissue>
    </source>
</reference>
<accession>A0A1A8B5N5</accession>
<evidence type="ECO:0000313" key="2">
    <source>
        <dbReference type="EMBL" id="SBP62817.1"/>
    </source>
</evidence>